<proteinExistence type="predicted"/>
<protein>
    <submittedName>
        <fullName evidence="2">Uncharacterized protein</fullName>
    </submittedName>
</protein>
<feature type="compositionally biased region" description="Polar residues" evidence="1">
    <location>
        <begin position="84"/>
        <end position="99"/>
    </location>
</feature>
<evidence type="ECO:0000313" key="2">
    <source>
        <dbReference type="EMBL" id="PFH51154.1"/>
    </source>
</evidence>
<evidence type="ECO:0000313" key="3">
    <source>
        <dbReference type="Proteomes" id="UP000242287"/>
    </source>
</evidence>
<name>A0A2A9NPA6_9AGAR</name>
<reference evidence="2 3" key="1">
    <citation type="submission" date="2014-02" db="EMBL/GenBank/DDBJ databases">
        <title>Transposable element dynamics among asymbiotic and ectomycorrhizal Amanita fungi.</title>
        <authorList>
            <consortium name="DOE Joint Genome Institute"/>
            <person name="Hess J."/>
            <person name="Skrede I."/>
            <person name="Wolfe B."/>
            <person name="LaButti K."/>
            <person name="Ohm R.A."/>
            <person name="Grigoriev I.V."/>
            <person name="Pringle A."/>
        </authorList>
    </citation>
    <scope>NUCLEOTIDE SEQUENCE [LARGE SCALE GENOMIC DNA]</scope>
    <source>
        <strain evidence="2 3">SKay4041</strain>
    </source>
</reference>
<organism evidence="2 3">
    <name type="scientific">Amanita thiersii Skay4041</name>
    <dbReference type="NCBI Taxonomy" id="703135"/>
    <lineage>
        <taxon>Eukaryota</taxon>
        <taxon>Fungi</taxon>
        <taxon>Dikarya</taxon>
        <taxon>Basidiomycota</taxon>
        <taxon>Agaricomycotina</taxon>
        <taxon>Agaricomycetes</taxon>
        <taxon>Agaricomycetidae</taxon>
        <taxon>Agaricales</taxon>
        <taxon>Pluteineae</taxon>
        <taxon>Amanitaceae</taxon>
        <taxon>Amanita</taxon>
    </lineage>
</organism>
<dbReference type="EMBL" id="KZ301991">
    <property type="protein sequence ID" value="PFH51154.1"/>
    <property type="molecule type" value="Genomic_DNA"/>
</dbReference>
<dbReference type="AlphaFoldDB" id="A0A2A9NPA6"/>
<sequence>MGKQKWCCIQGAYGRKDKIGGWTSTLVQLVTSIISFSRRLLIRTRWHSPPSWKKTIDTHTRTRLSPTPSRWERKKQHEHGKISDNATTYAVTSPGDSSSTCHGRVYYELQIADCAI</sequence>
<accession>A0A2A9NPA6</accession>
<dbReference type="Proteomes" id="UP000242287">
    <property type="component" value="Unassembled WGS sequence"/>
</dbReference>
<keyword evidence="3" id="KW-1185">Reference proteome</keyword>
<gene>
    <name evidence="2" type="ORF">AMATHDRAFT_59653</name>
</gene>
<evidence type="ECO:0000256" key="1">
    <source>
        <dbReference type="SAM" id="MobiDB-lite"/>
    </source>
</evidence>
<feature type="region of interest" description="Disordered" evidence="1">
    <location>
        <begin position="57"/>
        <end position="99"/>
    </location>
</feature>